<evidence type="ECO:0000313" key="11">
    <source>
        <dbReference type="Proteomes" id="UP000327468"/>
    </source>
</evidence>
<protein>
    <recommendedName>
        <fullName evidence="7">MICOS complex subunit</fullName>
    </recommendedName>
</protein>
<comment type="subcellular location">
    <subcellularLocation>
        <location evidence="7">Mitochondrion inner membrane</location>
    </subcellularLocation>
    <subcellularLocation>
        <location evidence="1">Mitochondrion membrane</location>
    </subcellularLocation>
</comment>
<feature type="chain" id="PRO_5024378562" description="MICOS complex subunit" evidence="9">
    <location>
        <begin position="25"/>
        <end position="738"/>
    </location>
</feature>
<keyword evidence="5 7" id="KW-0496">Mitochondrion</keyword>
<dbReference type="GO" id="GO:0042407">
    <property type="term" value="P:cristae formation"/>
    <property type="evidence" value="ECO:0007669"/>
    <property type="project" value="InterPro"/>
</dbReference>
<keyword evidence="4" id="KW-1133">Transmembrane helix</keyword>
<evidence type="ECO:0000313" key="10">
    <source>
        <dbReference type="EMBL" id="KAB5522755.1"/>
    </source>
</evidence>
<evidence type="ECO:0000256" key="8">
    <source>
        <dbReference type="SAM" id="MobiDB-lite"/>
    </source>
</evidence>
<comment type="function">
    <text evidence="7">Component of the MICOS complex, a large protein complex of the mitochondrial inner membrane that plays crucial roles in the maintenance of crista junctions, inner membrane architecture, and formation of contact sites to the outer membrane.</text>
</comment>
<proteinExistence type="inferred from homology"/>
<keyword evidence="6" id="KW-0472">Membrane</keyword>
<accession>A0A5N5JZE0</accession>
<dbReference type="Pfam" id="PF09769">
    <property type="entry name" value="ApoO"/>
    <property type="match status" value="1"/>
</dbReference>
<comment type="subunit">
    <text evidence="7">Component of the mitochondrial contact site and cristae organizing system (MICOS) complex.</text>
</comment>
<dbReference type="GO" id="GO:0061617">
    <property type="term" value="C:MICOS complex"/>
    <property type="evidence" value="ECO:0007669"/>
    <property type="project" value="UniProtKB-UniRule"/>
</dbReference>
<name>A0A5N5JZE0_PANHP</name>
<dbReference type="PANTHER" id="PTHR14564">
    <property type="entry name" value="MICOS COMPLEX SUBUNIT MIC26 / MIC27 FAMILY MEMBER"/>
    <property type="match status" value="1"/>
</dbReference>
<organism evidence="10 11">
    <name type="scientific">Pangasianodon hypophthalmus</name>
    <name type="common">Striped catfish</name>
    <name type="synonym">Helicophagus hypophthalmus</name>
    <dbReference type="NCBI Taxonomy" id="310915"/>
    <lineage>
        <taxon>Eukaryota</taxon>
        <taxon>Metazoa</taxon>
        <taxon>Chordata</taxon>
        <taxon>Craniata</taxon>
        <taxon>Vertebrata</taxon>
        <taxon>Euteleostomi</taxon>
        <taxon>Actinopterygii</taxon>
        <taxon>Neopterygii</taxon>
        <taxon>Teleostei</taxon>
        <taxon>Ostariophysi</taxon>
        <taxon>Siluriformes</taxon>
        <taxon>Pangasiidae</taxon>
        <taxon>Pangasianodon</taxon>
    </lineage>
</organism>
<feature type="signal peptide" evidence="9">
    <location>
        <begin position="1"/>
        <end position="24"/>
    </location>
</feature>
<keyword evidence="11" id="KW-1185">Reference proteome</keyword>
<sequence>MVAKVVKLAVLPAALGLASFRVYAMTEEKTDEQFSPRELSIYSTEPPALRYVEEKPGHLQAGFGLMRVGLQRYVRAVQNTCTSVKVGAVSLYQAGQDTYNFLRDPPPGFLPRVGIITVSGLAGLVLARKGSRLKRIGVPLALTTVGTAVCYPTHTVRVLKVTGKKVYTASSSVASAFRSKPKEEGIVPDASLENASEEVAPETEVVPQHDELPEKVPFLPEGESVSEDASVTEVAPVSGNSLTIDAVAEEVAHVSEDSSTSDNVTDVAPMPEVSPATDVVIDEVSPVSEVSPATDVVTEVTSASLATDNAQAEVVSLVEGSSVVPLTPVPVLAPEDVIPSEVVLGVETPNVDTVVELAPQEKTTPVSGDVALEAGTCVSEIVTEKAPVAEVTQLSDVTFDRSTLVDPVTPTEDATEVALLPDILEEVTPVSEVTPTEDALVLNTAPLSDVTLKEATSEDDKATEVKPLLDVAAEESSPVSEDSPAIEVSPAEVASLAEEVGTAVVFPSPDIAPEMTPSEAAVVTLVESSPAVDITSDVVEVTEVVENLPESAAPQAEAASLTVATPPPHDVEEATPPPHDVEEATPPPHDVEEATPPPLDVEEATPPPLDVEEATPPPLDVEEATPPPLDVEEATPPPLDVEEATPPPHDVEEATPPPLDVEEATPPPLDVEEATPPPLYVEEATPPPLNVEESIPPPAKDIPSCPPVKEKPRFDPDPSLLDHGQAHPEDADLYSTRG</sequence>
<evidence type="ECO:0000256" key="1">
    <source>
        <dbReference type="ARBA" id="ARBA00004325"/>
    </source>
</evidence>
<evidence type="ECO:0000256" key="9">
    <source>
        <dbReference type="SAM" id="SignalP"/>
    </source>
</evidence>
<dbReference type="InterPro" id="IPR033182">
    <property type="entry name" value="MIC26/MIC27_animal"/>
</dbReference>
<evidence type="ECO:0000256" key="7">
    <source>
        <dbReference type="RuleBase" id="RU363021"/>
    </source>
</evidence>
<feature type="region of interest" description="Disordered" evidence="8">
    <location>
        <begin position="190"/>
        <end position="209"/>
    </location>
</feature>
<feature type="compositionally biased region" description="Pro residues" evidence="8">
    <location>
        <begin position="595"/>
        <end position="639"/>
    </location>
</feature>
<feature type="compositionally biased region" description="Pro residues" evidence="8">
    <location>
        <begin position="655"/>
        <end position="706"/>
    </location>
</feature>
<dbReference type="AlphaFoldDB" id="A0A5N5JZE0"/>
<dbReference type="EMBL" id="VFJC01000028">
    <property type="protein sequence ID" value="KAB5522755.1"/>
    <property type="molecule type" value="Genomic_DNA"/>
</dbReference>
<comment type="caution">
    <text evidence="10">The sequence shown here is derived from an EMBL/GenBank/DDBJ whole genome shotgun (WGS) entry which is preliminary data.</text>
</comment>
<keyword evidence="9" id="KW-0732">Signal</keyword>
<feature type="region of interest" description="Disordered" evidence="8">
    <location>
        <begin position="550"/>
        <end position="738"/>
    </location>
</feature>
<keyword evidence="7" id="KW-0999">Mitochondrion inner membrane</keyword>
<gene>
    <name evidence="10" type="ORF">PHYPO_G00163070</name>
</gene>
<evidence type="ECO:0000256" key="2">
    <source>
        <dbReference type="ARBA" id="ARBA00010904"/>
    </source>
</evidence>
<dbReference type="InterPro" id="IPR019166">
    <property type="entry name" value="MIC26/MIC27"/>
</dbReference>
<evidence type="ECO:0000256" key="5">
    <source>
        <dbReference type="ARBA" id="ARBA00023128"/>
    </source>
</evidence>
<evidence type="ECO:0000256" key="4">
    <source>
        <dbReference type="ARBA" id="ARBA00022989"/>
    </source>
</evidence>
<dbReference type="Proteomes" id="UP000327468">
    <property type="component" value="Chromosome 27"/>
</dbReference>
<feature type="compositionally biased region" description="Low complexity" evidence="8">
    <location>
        <begin position="550"/>
        <end position="561"/>
    </location>
</feature>
<keyword evidence="3" id="KW-0812">Transmembrane</keyword>
<reference evidence="10 11" key="1">
    <citation type="submission" date="2019-06" db="EMBL/GenBank/DDBJ databases">
        <title>A chromosome-scale genome assembly of the striped catfish, Pangasianodon hypophthalmus.</title>
        <authorList>
            <person name="Wen M."/>
            <person name="Zahm M."/>
            <person name="Roques C."/>
            <person name="Cabau C."/>
            <person name="Klopp C."/>
            <person name="Donnadieu C."/>
            <person name="Jouanno E."/>
            <person name="Avarre J.-C."/>
            <person name="Campet M."/>
            <person name="Ha T.T.T."/>
            <person name="Dugue R."/>
            <person name="Lampietro C."/>
            <person name="Louis A."/>
            <person name="Herpin A."/>
            <person name="Echchiki A."/>
            <person name="Berthelot C."/>
            <person name="Parey E."/>
            <person name="Roest-Crollius H."/>
            <person name="Braasch I."/>
            <person name="Postlethwait J."/>
            <person name="Bobe J."/>
            <person name="Montfort J."/>
            <person name="Bouchez O."/>
            <person name="Begum T."/>
            <person name="Schartl M."/>
            <person name="Guiguen Y."/>
        </authorList>
    </citation>
    <scope>NUCLEOTIDE SEQUENCE [LARGE SCALE GENOMIC DNA]</scope>
    <source>
        <strain evidence="10 11">Indonesia</strain>
        <tissue evidence="10">Blood</tissue>
    </source>
</reference>
<comment type="similarity">
    <text evidence="2">Belongs to the apolipoprotein O/MICOS complex subunit Mic27 family.</text>
</comment>
<evidence type="ECO:0000256" key="6">
    <source>
        <dbReference type="ARBA" id="ARBA00023136"/>
    </source>
</evidence>
<evidence type="ECO:0000256" key="3">
    <source>
        <dbReference type="ARBA" id="ARBA00022692"/>
    </source>
</evidence>